<feature type="region of interest" description="Disordered" evidence="2">
    <location>
        <begin position="657"/>
        <end position="700"/>
    </location>
</feature>
<feature type="compositionally biased region" description="Basic and acidic residues" evidence="2">
    <location>
        <begin position="202"/>
        <end position="222"/>
    </location>
</feature>
<dbReference type="SMART" id="SM00315">
    <property type="entry name" value="RGS"/>
    <property type="match status" value="1"/>
</dbReference>
<dbReference type="SUPFAM" id="SSF50729">
    <property type="entry name" value="PH domain-like"/>
    <property type="match status" value="1"/>
</dbReference>
<dbReference type="Gene3D" id="1.10.167.10">
    <property type="entry name" value="Regulator of G-protein Signalling 4, domain 2"/>
    <property type="match status" value="1"/>
</dbReference>
<dbReference type="InterPro" id="IPR000008">
    <property type="entry name" value="C2_dom"/>
</dbReference>
<dbReference type="RefSeq" id="XP_024120288.1">
    <property type="nucleotide sequence ID" value="XM_024264520.2"/>
</dbReference>
<dbReference type="InterPro" id="IPR024066">
    <property type="entry name" value="RGS_subdom1/3"/>
</dbReference>
<feature type="compositionally biased region" description="Basic and acidic residues" evidence="2">
    <location>
        <begin position="1"/>
        <end position="42"/>
    </location>
</feature>
<dbReference type="Ensembl" id="ENSOMET00000002227.1">
    <property type="protein sequence ID" value="ENSOMEP00000008566.1"/>
    <property type="gene ID" value="ENSOMEG00000009749.1"/>
</dbReference>
<dbReference type="GO" id="GO:0009968">
    <property type="term" value="P:negative regulation of signal transduction"/>
    <property type="evidence" value="ECO:0007669"/>
    <property type="project" value="UniProtKB-KW"/>
</dbReference>
<dbReference type="PROSITE" id="PS50132">
    <property type="entry name" value="RGS"/>
    <property type="match status" value="1"/>
</dbReference>
<evidence type="ECO:0000259" key="3">
    <source>
        <dbReference type="PROSITE" id="PS50004"/>
    </source>
</evidence>
<feature type="compositionally biased region" description="Basic and acidic residues" evidence="2">
    <location>
        <begin position="947"/>
        <end position="971"/>
    </location>
</feature>
<dbReference type="InterPro" id="IPR016137">
    <property type="entry name" value="RGS"/>
</dbReference>
<proteinExistence type="predicted"/>
<dbReference type="PRINTS" id="PR01301">
    <property type="entry name" value="RGSPROTEIN"/>
</dbReference>
<evidence type="ECO:0000256" key="1">
    <source>
        <dbReference type="ARBA" id="ARBA00022700"/>
    </source>
</evidence>
<dbReference type="OrthoDB" id="196547at2759"/>
<keyword evidence="7" id="KW-1185">Reference proteome</keyword>
<protein>
    <submittedName>
        <fullName evidence="6">Regulator of G-protein signaling 3-like</fullName>
    </submittedName>
</protein>
<dbReference type="FunFam" id="1.10.196.10:FF:000001">
    <property type="entry name" value="Regulator of G-protein signaling 8"/>
    <property type="match status" value="1"/>
</dbReference>
<sequence>MSVESWKRSTTTDRDSRQSDRQKSIEGREGEPERMEAADERPYGGAAVRLHQEARQQRSSRKRKFRQEEIRRRGRGGQKENEEPANHLRRITESGEISNSRTKGAVRSKARTGLRPQIQTCRPEVRVALIRKTRSHQPVQVQGNPALIPKNQTDQGFTQEHLDQNQQTQITSDDGPRSTWGPALQRPAVPISGQSLETRTSGTDRDLEKRTGCAGRRDERETKKRRKIHPSVFRGRGQLKLSITPEAGQLILHIHEARGLMGKSRRSCDSYVKVDVTSGHRESVRMKTQMVLNDKNPKYDQSISLCVRGKLQSRLLVSVCRRLDDSRSSQLIGCMSFGISSLVLRSQLTDWFYLLNEDFGRSKHLRVTSWRCRPALDLKEETAVRADLRGTLDSAPDADRNQISTVSTSASNRVSAASSAGAKELGRGTLASSRPLSLDSANCISYMTTNSQQLDSQDLRVSILRGEDGFGFTICSDCPVRVQAVDPGGPAHLSGLRQGDSVMQLNGLPVETWKCVDLAHAIRSCPSQILLVVWRGLPEAGSGCDALLRSQTHSTMTGSKLLSHPSHSKHGRRWGQGLGVRSSLGALGSLWRDKAEEKKEQDEDQEVYSPPTATLKGTRVTSSNGDNYIILSPLNPGAQLLQPVYQDRNGTIGRLYQTHPSRGQNLLHNSRTKSSVPSFSSHTSTLPPPPAKTSSSTSPGNYGNYQNCTIVQSHLPRSGYGTYISLAPKTLIFPVFVQPLDLCSPDRTLLMSEEMILHQANALPAKVTVLIYSDLLLLTREDEAGRCNVLQSPLYLNTVKLREVSSEPLHIYFLQNSQSCWRCLFSLEAFNIEQKVRVRLCLHDNIQLQLVSTESSHSHQLSDLPTDFSVLPLGHDLLYRPSSPYSSLCDPLRPPSPCPFPPISTLTSSTPPPPNFCSVSAYISSSPPYRGVTSPPPSCSSTLRSPVWKERGEDEERRRRRLEEVEERQQGEGESASETSESVGGLLLSPLHLDMKHHDEEGEESEEEDRGGAGEFAFTCRPEVLRRSLSEGSLLQEPRSPRFLSDSTIHRLTRPTPFEADPPSGSTPCLPSPETLRKHLTSEEASLIHILALLDGLKGEASGAGQLRRNRTKSLAADVLSRFAFLRRWKNGAGIHGNSLEKALRNNRPSSAEVRRWADSLEALLTNQYGLAVFRHFLRSEFSEENLDFWLAVERFKSTRPFSKMAARAVKIQEEFISANAARQVNVDASVREMTNQSLRLGVNPSSFQLAQDQIFSLMETDSYPRFLKSRLYAQLADHNTKMAGKPESQSRCVSLA</sequence>
<dbReference type="STRING" id="30732.ENSOMEP00000008566"/>
<feature type="region of interest" description="Disordered" evidence="2">
    <location>
        <begin position="927"/>
        <end position="983"/>
    </location>
</feature>
<dbReference type="SMART" id="SM00228">
    <property type="entry name" value="PDZ"/>
    <property type="match status" value="1"/>
</dbReference>
<dbReference type="InterPro" id="IPR001478">
    <property type="entry name" value="PDZ"/>
</dbReference>
<dbReference type="InterPro" id="IPR036305">
    <property type="entry name" value="RGS_sf"/>
</dbReference>
<feature type="region of interest" description="Disordered" evidence="2">
    <location>
        <begin position="164"/>
        <end position="227"/>
    </location>
</feature>
<dbReference type="PROSITE" id="PS50106">
    <property type="entry name" value="PDZ"/>
    <property type="match status" value="1"/>
</dbReference>
<evidence type="ECO:0000313" key="6">
    <source>
        <dbReference type="Ensembl" id="ENSOMEP00000008566.1"/>
    </source>
</evidence>
<dbReference type="CDD" id="cd06711">
    <property type="entry name" value="PDZ_RGS3-like"/>
    <property type="match status" value="1"/>
</dbReference>
<dbReference type="InterPro" id="IPR035892">
    <property type="entry name" value="C2_domain_sf"/>
</dbReference>
<dbReference type="PROSITE" id="PS50004">
    <property type="entry name" value="C2"/>
    <property type="match status" value="1"/>
</dbReference>
<feature type="compositionally biased region" description="Polar residues" evidence="2">
    <location>
        <begin position="192"/>
        <end position="201"/>
    </location>
</feature>
<feature type="domain" description="C2" evidence="3">
    <location>
        <begin position="235"/>
        <end position="352"/>
    </location>
</feature>
<feature type="compositionally biased region" description="Basic and acidic residues" evidence="2">
    <location>
        <begin position="66"/>
        <end position="93"/>
    </location>
</feature>
<feature type="region of interest" description="Disordered" evidence="2">
    <location>
        <begin position="1053"/>
        <end position="1073"/>
    </location>
</feature>
<dbReference type="SUPFAM" id="SSF49562">
    <property type="entry name" value="C2 domain (Calcium/lipid-binding domain, CaLB)"/>
    <property type="match status" value="1"/>
</dbReference>
<keyword evidence="1" id="KW-0734">Signal transduction inhibitor</keyword>
<dbReference type="InterPro" id="IPR044926">
    <property type="entry name" value="RGS_subdomain_2"/>
</dbReference>
<dbReference type="Pfam" id="PF00595">
    <property type="entry name" value="PDZ"/>
    <property type="match status" value="1"/>
</dbReference>
<accession>A0A3B3BSD0</accession>
<evidence type="ECO:0000259" key="4">
    <source>
        <dbReference type="PROSITE" id="PS50106"/>
    </source>
</evidence>
<dbReference type="SUPFAM" id="SSF48097">
    <property type="entry name" value="Regulator of G-protein signaling, RGS"/>
    <property type="match status" value="1"/>
</dbReference>
<feature type="compositionally biased region" description="Polar residues" evidence="2">
    <location>
        <begin position="658"/>
        <end position="669"/>
    </location>
</feature>
<dbReference type="Proteomes" id="UP000261560">
    <property type="component" value="Unplaced"/>
</dbReference>
<dbReference type="SMART" id="SM00239">
    <property type="entry name" value="C2"/>
    <property type="match status" value="1"/>
</dbReference>
<dbReference type="Pfam" id="PF00168">
    <property type="entry name" value="C2"/>
    <property type="match status" value="1"/>
</dbReference>
<name>A0A3B3BSD0_ORYME</name>
<dbReference type="OMA" id="KNPKYDQ"/>
<dbReference type="SUPFAM" id="SSF50156">
    <property type="entry name" value="PDZ domain-like"/>
    <property type="match status" value="1"/>
</dbReference>
<dbReference type="GeneID" id="112141391"/>
<dbReference type="Pfam" id="PF00615">
    <property type="entry name" value="RGS"/>
    <property type="match status" value="1"/>
</dbReference>
<dbReference type="PaxDb" id="30732-ENSOMEP00000008566"/>
<dbReference type="GO" id="GO:0005634">
    <property type="term" value="C:nucleus"/>
    <property type="evidence" value="ECO:0007669"/>
    <property type="project" value="TreeGrafter"/>
</dbReference>
<feature type="region of interest" description="Disordered" evidence="2">
    <location>
        <begin position="594"/>
        <end position="622"/>
    </location>
</feature>
<dbReference type="KEGG" id="oml:112141391"/>
<reference evidence="6" key="1">
    <citation type="submission" date="2025-08" db="UniProtKB">
        <authorList>
            <consortium name="Ensembl"/>
        </authorList>
    </citation>
    <scope>IDENTIFICATION</scope>
</reference>
<dbReference type="PANTHER" id="PTHR46848:SF1">
    <property type="entry name" value="REGULATOR OF G-PROTEIN SIGNALING 3"/>
    <property type="match status" value="1"/>
</dbReference>
<dbReference type="GeneTree" id="ENSGT00940000154416"/>
<organism evidence="6 7">
    <name type="scientific">Oryzias melastigma</name>
    <name type="common">Marine medaka</name>
    <dbReference type="NCBI Taxonomy" id="30732"/>
    <lineage>
        <taxon>Eukaryota</taxon>
        <taxon>Metazoa</taxon>
        <taxon>Chordata</taxon>
        <taxon>Craniata</taxon>
        <taxon>Vertebrata</taxon>
        <taxon>Euteleostomi</taxon>
        <taxon>Actinopterygii</taxon>
        <taxon>Neopterygii</taxon>
        <taxon>Teleostei</taxon>
        <taxon>Neoteleostei</taxon>
        <taxon>Acanthomorphata</taxon>
        <taxon>Ovalentaria</taxon>
        <taxon>Atherinomorphae</taxon>
        <taxon>Beloniformes</taxon>
        <taxon>Adrianichthyidae</taxon>
        <taxon>Oryziinae</taxon>
        <taxon>Oryzias</taxon>
    </lineage>
</organism>
<dbReference type="Gene3D" id="2.60.40.150">
    <property type="entry name" value="C2 domain"/>
    <property type="match status" value="1"/>
</dbReference>
<dbReference type="InterPro" id="IPR036034">
    <property type="entry name" value="PDZ_sf"/>
</dbReference>
<feature type="region of interest" description="Disordered" evidence="2">
    <location>
        <begin position="1"/>
        <end position="118"/>
    </location>
</feature>
<dbReference type="Gene3D" id="2.30.42.10">
    <property type="match status" value="1"/>
</dbReference>
<evidence type="ECO:0000259" key="5">
    <source>
        <dbReference type="PROSITE" id="PS50132"/>
    </source>
</evidence>
<evidence type="ECO:0000256" key="2">
    <source>
        <dbReference type="SAM" id="MobiDB-lite"/>
    </source>
</evidence>
<feature type="compositionally biased region" description="Low complexity" evidence="2">
    <location>
        <begin position="672"/>
        <end position="685"/>
    </location>
</feature>
<feature type="compositionally biased region" description="Low complexity" evidence="2">
    <location>
        <begin position="972"/>
        <end position="983"/>
    </location>
</feature>
<feature type="domain" description="RGS" evidence="5">
    <location>
        <begin position="1160"/>
        <end position="1277"/>
    </location>
</feature>
<dbReference type="GO" id="GO:0005886">
    <property type="term" value="C:plasma membrane"/>
    <property type="evidence" value="ECO:0007669"/>
    <property type="project" value="TreeGrafter"/>
</dbReference>
<evidence type="ECO:0000313" key="7">
    <source>
        <dbReference type="Proteomes" id="UP000261560"/>
    </source>
</evidence>
<feature type="region of interest" description="Disordered" evidence="2">
    <location>
        <begin position="997"/>
        <end position="1016"/>
    </location>
</feature>
<dbReference type="PANTHER" id="PTHR46848">
    <property type="entry name" value="REGULATOR OF G-PROTEIN SIGNALING 3"/>
    <property type="match status" value="1"/>
</dbReference>
<dbReference type="FunFam" id="1.10.167.10:FF:000001">
    <property type="entry name" value="Putative regulator of g-protein signaling 12"/>
    <property type="match status" value="1"/>
</dbReference>
<dbReference type="Gene3D" id="1.10.196.10">
    <property type="match status" value="2"/>
</dbReference>
<reference evidence="6" key="2">
    <citation type="submission" date="2025-09" db="UniProtKB">
        <authorList>
            <consortium name="Ensembl"/>
        </authorList>
    </citation>
    <scope>IDENTIFICATION</scope>
</reference>
<feature type="domain" description="PDZ" evidence="4">
    <location>
        <begin position="460"/>
        <end position="537"/>
    </location>
</feature>